<name>A0ABV8BN77_9PSEU</name>
<comment type="caution">
    <text evidence="1">The sequence shown here is derived from an EMBL/GenBank/DDBJ whole genome shotgun (WGS) entry which is preliminary data.</text>
</comment>
<keyword evidence="2" id="KW-1185">Reference proteome</keyword>
<proteinExistence type="predicted"/>
<dbReference type="EMBL" id="JBHRZI010000005">
    <property type="protein sequence ID" value="MFC3890607.1"/>
    <property type="molecule type" value="Genomic_DNA"/>
</dbReference>
<sequence length="243" mass="25680">MRTVSAGANSPLAAVFETEEGRVFVKGMPSDSRGVASQAREAAVAPHVAGVAPRLLWHLPDAAGWDLLGFEYVDGRHADYTPGSPDIAATATLLTRIGEIEYPADAPARDVRAAFAAHIDDTADADLLAGTRLLHIDFNPENVLIGPDGPKMVDWAWPCRGAAWINSCVLMVRLIAAGHTPEAAEDCIAEVPAWRSAPPAGVGVFAVASASLWTEIAEQDPQPWKQDMAAAAQAWAQKVLATS</sequence>
<evidence type="ECO:0000313" key="1">
    <source>
        <dbReference type="EMBL" id="MFC3890607.1"/>
    </source>
</evidence>
<accession>A0ABV8BN77</accession>
<organism evidence="1 2">
    <name type="scientific">Lentzea rhizosphaerae</name>
    <dbReference type="NCBI Taxonomy" id="2041025"/>
    <lineage>
        <taxon>Bacteria</taxon>
        <taxon>Bacillati</taxon>
        <taxon>Actinomycetota</taxon>
        <taxon>Actinomycetes</taxon>
        <taxon>Pseudonocardiales</taxon>
        <taxon>Pseudonocardiaceae</taxon>
        <taxon>Lentzea</taxon>
    </lineage>
</organism>
<reference evidence="2" key="1">
    <citation type="journal article" date="2019" name="Int. J. Syst. Evol. Microbiol.">
        <title>The Global Catalogue of Microorganisms (GCM) 10K type strain sequencing project: providing services to taxonomists for standard genome sequencing and annotation.</title>
        <authorList>
            <consortium name="The Broad Institute Genomics Platform"/>
            <consortium name="The Broad Institute Genome Sequencing Center for Infectious Disease"/>
            <person name="Wu L."/>
            <person name="Ma J."/>
        </authorList>
    </citation>
    <scope>NUCLEOTIDE SEQUENCE [LARGE SCALE GENOMIC DNA]</scope>
    <source>
        <strain evidence="2">CGMCC 4.7405</strain>
    </source>
</reference>
<dbReference type="Proteomes" id="UP001595690">
    <property type="component" value="Unassembled WGS sequence"/>
</dbReference>
<evidence type="ECO:0000313" key="2">
    <source>
        <dbReference type="Proteomes" id="UP001595690"/>
    </source>
</evidence>
<protein>
    <submittedName>
        <fullName evidence="1">Aminoglycoside phosphotransferase</fullName>
    </submittedName>
</protein>
<gene>
    <name evidence="1" type="ORF">ACFOWZ_03920</name>
</gene>
<dbReference type="SUPFAM" id="SSF56112">
    <property type="entry name" value="Protein kinase-like (PK-like)"/>
    <property type="match status" value="1"/>
</dbReference>
<dbReference type="InterPro" id="IPR011009">
    <property type="entry name" value="Kinase-like_dom_sf"/>
</dbReference>